<dbReference type="InterPro" id="IPR011042">
    <property type="entry name" value="6-blade_b-propeller_TolB-like"/>
</dbReference>
<dbReference type="SUPFAM" id="SSF50969">
    <property type="entry name" value="YVTN repeat-like/Quinoprotein amine dehydrogenase"/>
    <property type="match status" value="1"/>
</dbReference>
<evidence type="ECO:0000313" key="2">
    <source>
        <dbReference type="Proteomes" id="UP001165488"/>
    </source>
</evidence>
<dbReference type="RefSeq" id="WP_241273139.1">
    <property type="nucleotide sequence ID" value="NZ_JAKZGS010000001.1"/>
</dbReference>
<reference evidence="1" key="1">
    <citation type="submission" date="2022-03" db="EMBL/GenBank/DDBJ databases">
        <title>De novo assembled genomes of Belliella spp. (Cyclobacteriaceae) strains.</title>
        <authorList>
            <person name="Szabo A."/>
            <person name="Korponai K."/>
            <person name="Felfoldi T."/>
        </authorList>
    </citation>
    <scope>NUCLEOTIDE SEQUENCE</scope>
    <source>
        <strain evidence="1">DSM 107340</strain>
    </source>
</reference>
<keyword evidence="2" id="KW-1185">Reference proteome</keyword>
<evidence type="ECO:0000313" key="1">
    <source>
        <dbReference type="EMBL" id="MCH7396618.1"/>
    </source>
</evidence>
<comment type="caution">
    <text evidence="1">The sequence shown here is derived from an EMBL/GenBank/DDBJ whole genome shotgun (WGS) entry which is preliminary data.</text>
</comment>
<accession>A0ABS9UJ25</accession>
<name>A0ABS9UJ25_9BACT</name>
<dbReference type="PROSITE" id="PS51257">
    <property type="entry name" value="PROKAR_LIPOPROTEIN"/>
    <property type="match status" value="1"/>
</dbReference>
<organism evidence="1 2">
    <name type="scientific">Belliella calami</name>
    <dbReference type="NCBI Taxonomy" id="2923436"/>
    <lineage>
        <taxon>Bacteria</taxon>
        <taxon>Pseudomonadati</taxon>
        <taxon>Bacteroidota</taxon>
        <taxon>Cytophagia</taxon>
        <taxon>Cytophagales</taxon>
        <taxon>Cyclobacteriaceae</taxon>
        <taxon>Belliella</taxon>
    </lineage>
</organism>
<dbReference type="Gene3D" id="2.120.10.30">
    <property type="entry name" value="TolB, C-terminal domain"/>
    <property type="match status" value="1"/>
</dbReference>
<dbReference type="InterPro" id="IPR011044">
    <property type="entry name" value="Quino_amine_DH_bsu"/>
</dbReference>
<dbReference type="Proteomes" id="UP001165488">
    <property type="component" value="Unassembled WGS sequence"/>
</dbReference>
<dbReference type="Pfam" id="PF17170">
    <property type="entry name" value="DUF5128"/>
    <property type="match status" value="1"/>
</dbReference>
<proteinExistence type="predicted"/>
<protein>
    <submittedName>
        <fullName evidence="1">6-bladed beta-propeller</fullName>
    </submittedName>
</protein>
<dbReference type="EMBL" id="JAKZGS010000001">
    <property type="protein sequence ID" value="MCH7396618.1"/>
    <property type="molecule type" value="Genomic_DNA"/>
</dbReference>
<gene>
    <name evidence="1" type="ORF">MM236_01410</name>
</gene>
<sequence length="397" mass="45626">MTTLLRLFYLSLFIVILTSSCNRKKPVADQLEETNVKHIVSVDFENTSEIKYEDYIDFVKYVKLETTDESLIGGVDNLLFDDEKIFVVDKYVTKSIFVFDMKGRFMHKIHAVGDGPDKYFSIRDVSLDVSNKRICLVDLDGRRIKFYTYEGDFIESVRMPFLFSSMIHLTDGQFVFNSGLSANQDKEDIDGYSLVVADMEGKVSYKAFEDRNHNFSFTIQDPLRISGSDIFFNPRYRNVIYSISQEGALPFYKLDMGIHGFPQERLPSINTQEYLEMDANKSFVNGYISLKDGAMFIIFGDKQVFNVLYSKESGNSISLLKPVFSHFSHPLFSSNGSPSYFHYYDQSIVTVSWPDVVLMLGEIFPKSDRDESGLNQLLEGIDKSSNPVLTWFDLKEF</sequence>